<dbReference type="RefSeq" id="WP_010407196.1">
    <property type="nucleotide sequence ID" value="NZ_JAWXXV010000001.1"/>
</dbReference>
<keyword evidence="1" id="KW-0282">Flagellum</keyword>
<dbReference type="PANTHER" id="PTHR42792">
    <property type="entry name" value="FLAGELLIN"/>
    <property type="match status" value="1"/>
</dbReference>
<dbReference type="Gene3D" id="1.20.1330.10">
    <property type="entry name" value="f41 fragment of flagellin, N-terminal domain"/>
    <property type="match status" value="1"/>
</dbReference>
<organism evidence="1 2">
    <name type="scientific">Sphingomonas echinoides</name>
    <dbReference type="NCBI Taxonomy" id="59803"/>
    <lineage>
        <taxon>Bacteria</taxon>
        <taxon>Pseudomonadati</taxon>
        <taxon>Pseudomonadota</taxon>
        <taxon>Alphaproteobacteria</taxon>
        <taxon>Sphingomonadales</taxon>
        <taxon>Sphingomonadaceae</taxon>
        <taxon>Sphingomonas</taxon>
    </lineage>
</organism>
<name>A0ABU4PP05_9SPHN</name>
<reference evidence="1 2" key="1">
    <citation type="submission" date="2023-11" db="EMBL/GenBank/DDBJ databases">
        <title>MicrobeMod: A computational toolkit for identifying prokaryotic methylation and restriction-modification with nanopore sequencing.</title>
        <authorList>
            <person name="Crits-Christoph A."/>
            <person name="Kang S.C."/>
            <person name="Lee H."/>
            <person name="Ostrov N."/>
        </authorList>
    </citation>
    <scope>NUCLEOTIDE SEQUENCE [LARGE SCALE GENOMIC DNA]</scope>
    <source>
        <strain evidence="1 2">ATCC 14820</strain>
    </source>
</reference>
<dbReference type="EMBL" id="JAWXXV010000001">
    <property type="protein sequence ID" value="MDX5985886.1"/>
    <property type="molecule type" value="Genomic_DNA"/>
</dbReference>
<gene>
    <name evidence="1" type="ORF">SIL82_16650</name>
</gene>
<protein>
    <submittedName>
        <fullName evidence="1">Flagellin</fullName>
    </submittedName>
</protein>
<keyword evidence="1" id="KW-0966">Cell projection</keyword>
<evidence type="ECO:0000313" key="1">
    <source>
        <dbReference type="EMBL" id="MDX5985886.1"/>
    </source>
</evidence>
<keyword evidence="1" id="KW-0969">Cilium</keyword>
<keyword evidence="2" id="KW-1185">Reference proteome</keyword>
<comment type="caution">
    <text evidence="1">The sequence shown here is derived from an EMBL/GenBank/DDBJ whole genome shotgun (WGS) entry which is preliminary data.</text>
</comment>
<dbReference type="InterPro" id="IPR001492">
    <property type="entry name" value="Flagellin"/>
</dbReference>
<dbReference type="Proteomes" id="UP001279660">
    <property type="component" value="Unassembled WGS sequence"/>
</dbReference>
<proteinExistence type="predicted"/>
<evidence type="ECO:0000313" key="2">
    <source>
        <dbReference type="Proteomes" id="UP001279660"/>
    </source>
</evidence>
<sequence length="302" mass="31395">MTRIATVPLQQVMSNAIQRAQAKLATSQQNLATTKKANTFADLGSESVRNLSAHSMLARQSAETTVAKRVQTTLSLYDAQLTGIDTSSENLRQSILTALGNGQTSGLQSTIDGAFEQYRNALNSTEGGVAMFGGSQTDTPPFKPKALSDLVGLPQSDAFANDSVVASARIADGVDVPYGVGASTAGGGLYTAFQSLAQAGPIGATLTAAQKTALTTVVDQLQSGLGSLRAVNAENGRRTTQVESMINSGDQRKTLLTGVIGANEDADLGQVATDISQQKTILEASYSVFSQLAGLSLVQYLK</sequence>
<dbReference type="SUPFAM" id="SSF64518">
    <property type="entry name" value="Phase 1 flagellin"/>
    <property type="match status" value="1"/>
</dbReference>
<dbReference type="PANTHER" id="PTHR42792:SF1">
    <property type="entry name" value="FLAGELLAR HOOK-ASSOCIATED PROTEIN 3"/>
    <property type="match status" value="1"/>
</dbReference>
<accession>A0ABU4PP05</accession>